<dbReference type="EMBL" id="LR902221">
    <property type="protein sequence ID" value="CAD7250188.1"/>
    <property type="molecule type" value="Genomic_DNA"/>
</dbReference>
<protein>
    <recommendedName>
        <fullName evidence="1">Glycoside hydrolase family 31 N-terminal domain-containing protein</fullName>
    </recommendedName>
</protein>
<dbReference type="EMBL" id="CAJPEV010002704">
    <property type="protein sequence ID" value="CAG0897798.1"/>
    <property type="molecule type" value="Genomic_DNA"/>
</dbReference>
<dbReference type="AlphaFoldDB" id="A0A7R9A9U9"/>
<organism evidence="2">
    <name type="scientific">Darwinula stevensoni</name>
    <dbReference type="NCBI Taxonomy" id="69355"/>
    <lineage>
        <taxon>Eukaryota</taxon>
        <taxon>Metazoa</taxon>
        <taxon>Ecdysozoa</taxon>
        <taxon>Arthropoda</taxon>
        <taxon>Crustacea</taxon>
        <taxon>Oligostraca</taxon>
        <taxon>Ostracoda</taxon>
        <taxon>Podocopa</taxon>
        <taxon>Podocopida</taxon>
        <taxon>Darwinulocopina</taxon>
        <taxon>Darwinuloidea</taxon>
        <taxon>Darwinulidae</taxon>
        <taxon>Darwinula</taxon>
    </lineage>
</organism>
<evidence type="ECO:0000259" key="1">
    <source>
        <dbReference type="Pfam" id="PF13802"/>
    </source>
</evidence>
<dbReference type="GO" id="GO:0004558">
    <property type="term" value="F:alpha-1,4-glucosidase activity"/>
    <property type="evidence" value="ECO:0007669"/>
    <property type="project" value="TreeGrafter"/>
</dbReference>
<dbReference type="InterPro" id="IPR011013">
    <property type="entry name" value="Gal_mutarotase_sf_dom"/>
</dbReference>
<evidence type="ECO:0000313" key="2">
    <source>
        <dbReference type="EMBL" id="CAD7250188.1"/>
    </source>
</evidence>
<feature type="domain" description="Glycoside hydrolase family 31 N-terminal" evidence="1">
    <location>
        <begin position="96"/>
        <end position="260"/>
    </location>
</feature>
<dbReference type="SUPFAM" id="SSF56436">
    <property type="entry name" value="C-type lectin-like"/>
    <property type="match status" value="1"/>
</dbReference>
<sequence length="367" mass="41946">MCVEMMHWEGNPAHGKWNDILCNETRSFVCKIDLEYECSSLGVCTWDGRSCDLQDGSDFVIGGAREETELGYRYPLRRSIQTNMFSEGIQNAYFEVFQYSNTHLRFKIYDADSERFEVPVEWNYVEYSPNQPQYNLILDSESIGSPFGFRIERVDRKSGSKDDGTVIWDTSVGRVIFEDQFLQISTLLPSEDVYGFGENTHETFLHDFSAALTFVLSAKDEPPTGGTKNLYGVHPFYHCMEGTEGKTHGVFFVNSNPMEYELRRTSGENPSLTLRSIGGIFDFHLFMGPGYDSITKEYTEDPAIVADFTENYPPALHGFDADVFMKWANESLVPDDQEPNARNYMLGYVWPPEKTVFPDFFKLATAD</sequence>
<gene>
    <name evidence="2" type="ORF">DSTB1V02_LOCUS9970</name>
</gene>
<dbReference type="PANTHER" id="PTHR22762:SF133">
    <property type="entry name" value="P-TYPE DOMAIN-CONTAINING PROTEIN"/>
    <property type="match status" value="1"/>
</dbReference>
<dbReference type="Proteomes" id="UP000677054">
    <property type="component" value="Unassembled WGS sequence"/>
</dbReference>
<evidence type="ECO:0000313" key="3">
    <source>
        <dbReference type="Proteomes" id="UP000677054"/>
    </source>
</evidence>
<proteinExistence type="predicted"/>
<name>A0A7R9A9U9_9CRUS</name>
<dbReference type="GO" id="GO:0030246">
    <property type="term" value="F:carbohydrate binding"/>
    <property type="evidence" value="ECO:0007669"/>
    <property type="project" value="InterPro"/>
</dbReference>
<keyword evidence="3" id="KW-1185">Reference proteome</keyword>
<dbReference type="OrthoDB" id="6373368at2759"/>
<dbReference type="PANTHER" id="PTHR22762">
    <property type="entry name" value="ALPHA-GLUCOSIDASE"/>
    <property type="match status" value="1"/>
</dbReference>
<dbReference type="Gene3D" id="3.20.20.80">
    <property type="entry name" value="Glycosidases"/>
    <property type="match status" value="1"/>
</dbReference>
<dbReference type="CDD" id="cd14752">
    <property type="entry name" value="GH31_N"/>
    <property type="match status" value="1"/>
</dbReference>
<dbReference type="Pfam" id="PF13802">
    <property type="entry name" value="Gal_mutarotas_2"/>
    <property type="match status" value="1"/>
</dbReference>
<accession>A0A7R9A9U9</accession>
<dbReference type="InterPro" id="IPR025887">
    <property type="entry name" value="Glyco_hydro_31_N_dom"/>
</dbReference>
<dbReference type="SUPFAM" id="SSF74650">
    <property type="entry name" value="Galactose mutarotase-like"/>
    <property type="match status" value="1"/>
</dbReference>
<reference evidence="2" key="1">
    <citation type="submission" date="2020-11" db="EMBL/GenBank/DDBJ databases">
        <authorList>
            <person name="Tran Van P."/>
        </authorList>
    </citation>
    <scope>NUCLEOTIDE SEQUENCE</scope>
</reference>
<dbReference type="GO" id="GO:0005975">
    <property type="term" value="P:carbohydrate metabolic process"/>
    <property type="evidence" value="ECO:0007669"/>
    <property type="project" value="InterPro"/>
</dbReference>
<dbReference type="InterPro" id="IPR016187">
    <property type="entry name" value="CTDL_fold"/>
</dbReference>
<dbReference type="Gene3D" id="2.60.40.1760">
    <property type="entry name" value="glycosyl hydrolase (family 31)"/>
    <property type="match status" value="1"/>
</dbReference>